<dbReference type="RefSeq" id="WP_112440984.1">
    <property type="nucleotide sequence ID" value="NZ_CP030073.1"/>
</dbReference>
<evidence type="ECO:0000256" key="3">
    <source>
        <dbReference type="ARBA" id="ARBA00022630"/>
    </source>
</evidence>
<dbReference type="InterPro" id="IPR036188">
    <property type="entry name" value="FAD/NAD-bd_sf"/>
</dbReference>
<evidence type="ECO:0000313" key="9">
    <source>
        <dbReference type="EMBL" id="AWW41494.1"/>
    </source>
</evidence>
<keyword evidence="10" id="KW-1185">Reference proteome</keyword>
<dbReference type="InterPro" id="IPR000172">
    <property type="entry name" value="GMC_OxRdtase_N"/>
</dbReference>
<evidence type="ECO:0000259" key="8">
    <source>
        <dbReference type="PROSITE" id="PS00624"/>
    </source>
</evidence>
<accession>A0A2Z4J8K9</accession>
<feature type="binding site" evidence="5">
    <location>
        <position position="223"/>
    </location>
    <ligand>
        <name>FAD</name>
        <dbReference type="ChEBI" id="CHEBI:57692"/>
    </ligand>
</feature>
<dbReference type="PIRSF" id="PIRSF000137">
    <property type="entry name" value="Alcohol_oxidase"/>
    <property type="match status" value="1"/>
</dbReference>
<dbReference type="SUPFAM" id="SSF54373">
    <property type="entry name" value="FAD-linked reductases, C-terminal domain"/>
    <property type="match status" value="1"/>
</dbReference>
<dbReference type="GO" id="GO:0050660">
    <property type="term" value="F:flavin adenine dinucleotide binding"/>
    <property type="evidence" value="ECO:0007669"/>
    <property type="project" value="InterPro"/>
</dbReference>
<keyword evidence="4 5" id="KW-0274">FAD</keyword>
<feature type="binding site" evidence="5">
    <location>
        <position position="449"/>
    </location>
    <ligand>
        <name>substrate</name>
    </ligand>
</feature>
<evidence type="ECO:0000256" key="1">
    <source>
        <dbReference type="ARBA" id="ARBA00001974"/>
    </source>
</evidence>
<dbReference type="PROSITE" id="PS00623">
    <property type="entry name" value="GMC_OXRED_1"/>
    <property type="match status" value="1"/>
</dbReference>
<evidence type="ECO:0000313" key="10">
    <source>
        <dbReference type="Proteomes" id="UP000249616"/>
    </source>
</evidence>
<dbReference type="Pfam" id="PF00732">
    <property type="entry name" value="GMC_oxred_N"/>
    <property type="match status" value="1"/>
</dbReference>
<comment type="cofactor">
    <cofactor evidence="1 5">
        <name>FAD</name>
        <dbReference type="ChEBI" id="CHEBI:57692"/>
    </cofactor>
</comment>
<evidence type="ECO:0000256" key="5">
    <source>
        <dbReference type="PIRSR" id="PIRSR000137-2"/>
    </source>
</evidence>
<proteinExistence type="inferred from homology"/>
<dbReference type="SUPFAM" id="SSF51905">
    <property type="entry name" value="FAD/NAD(P)-binding domain"/>
    <property type="match status" value="1"/>
</dbReference>
<feature type="domain" description="Glucose-methanol-choline oxidoreductase N-terminal" evidence="7">
    <location>
        <begin position="83"/>
        <end position="106"/>
    </location>
</feature>
<dbReference type="PROSITE" id="PS00624">
    <property type="entry name" value="GMC_OXRED_2"/>
    <property type="match status" value="1"/>
</dbReference>
<dbReference type="GO" id="GO:0016614">
    <property type="term" value="F:oxidoreductase activity, acting on CH-OH group of donors"/>
    <property type="evidence" value="ECO:0007669"/>
    <property type="project" value="InterPro"/>
</dbReference>
<evidence type="ECO:0000256" key="4">
    <source>
        <dbReference type="ARBA" id="ARBA00022827"/>
    </source>
</evidence>
<organism evidence="9 10">
    <name type="scientific">Streptomyces cadmiisoli</name>
    <dbReference type="NCBI Taxonomy" id="2184053"/>
    <lineage>
        <taxon>Bacteria</taxon>
        <taxon>Bacillati</taxon>
        <taxon>Actinomycetota</taxon>
        <taxon>Actinomycetes</taxon>
        <taxon>Kitasatosporales</taxon>
        <taxon>Streptomycetaceae</taxon>
        <taxon>Streptomyces</taxon>
        <taxon>Streptomyces aurantiacus group</taxon>
    </lineage>
</organism>
<protein>
    <submittedName>
        <fullName evidence="9">Choline dehydrogenase</fullName>
    </submittedName>
</protein>
<dbReference type="InterPro" id="IPR007867">
    <property type="entry name" value="GMC_OxRtase_C"/>
</dbReference>
<evidence type="ECO:0000256" key="2">
    <source>
        <dbReference type="ARBA" id="ARBA00010790"/>
    </source>
</evidence>
<gene>
    <name evidence="9" type="ORF">DN051_36490</name>
</gene>
<dbReference type="Proteomes" id="UP000249616">
    <property type="component" value="Chromosome"/>
</dbReference>
<dbReference type="PANTHER" id="PTHR11552">
    <property type="entry name" value="GLUCOSE-METHANOL-CHOLINE GMC OXIDOREDUCTASE"/>
    <property type="match status" value="1"/>
</dbReference>
<keyword evidence="3 6" id="KW-0285">Flavoprotein</keyword>
<evidence type="ECO:0000259" key="7">
    <source>
        <dbReference type="PROSITE" id="PS00623"/>
    </source>
</evidence>
<feature type="domain" description="Glucose-methanol-choline oxidoreductase N-terminal" evidence="8">
    <location>
        <begin position="259"/>
        <end position="273"/>
    </location>
</feature>
<dbReference type="EMBL" id="CP030073">
    <property type="protein sequence ID" value="AWW41494.1"/>
    <property type="molecule type" value="Genomic_DNA"/>
</dbReference>
<dbReference type="Pfam" id="PF05199">
    <property type="entry name" value="GMC_oxred_C"/>
    <property type="match status" value="1"/>
</dbReference>
<dbReference type="InterPro" id="IPR012132">
    <property type="entry name" value="GMC_OxRdtase"/>
</dbReference>
<dbReference type="Gene3D" id="3.30.560.10">
    <property type="entry name" value="Glucose Oxidase, domain 3"/>
    <property type="match status" value="1"/>
</dbReference>
<dbReference type="AlphaFoldDB" id="A0A2Z4J8K9"/>
<dbReference type="KEGG" id="scad:DN051_36490"/>
<name>A0A2Z4J8K9_9ACTN</name>
<sequence>MSSSEEFDHVVVGAGTAGCVMAARLSQDPGVSVCLLEAGGREQPEAVDVPPAWPALQRTEADWADVTVPQAAGNGRQVSWPRGRGLGGSSSINAMNFLRGHRSVFDTWATTDAPGWGYDDLLPYFMRSENVSGVPGRDPAVRGTSGPLRVRPALGRHPVAEAFLRSAVASGYPEAEDLTAGLEEGFGWGDLSIAEGIRQDAVRGYLRPATNRPNLHVVTDAVVHKVVVDSNGRCTGVRYTRGDDPFAVRATREVLLCAGAVGSPQILLLSGIGPSKHLREFDIPVVTDLPGVGANLQDHPLSSIVYESRRPVPPGVNNHGEVQGFIRSDPHLVGPDVQLQLVDVPLSADGLPGPAIGEGYTIIFAPMTPRSRGTLRLSGTEPGTAPLIDPCYYVDERDLDVMVGAFRIARELGDAEPMGEWRATEALPGPAVVDESDVRAYLRSNLRSYSHYVGSCRIGGDGDAVVGTDLRVHGVEGLRVADASVMPSTPSANTNAAVYAIAERAAELVAGQD</sequence>
<reference evidence="9 10" key="1">
    <citation type="journal article" date="2019" name="Int. J. Syst. Evol. Microbiol.">
        <title>Streptomyces cadmiisoli sp. nov., a novel actinomycete isolated from cadmium-contaminated soil.</title>
        <authorList>
            <person name="Li K."/>
            <person name="Tang X."/>
            <person name="Zhao J."/>
            <person name="Guo Y."/>
            <person name="Tang Y."/>
            <person name="Gao J."/>
        </authorList>
    </citation>
    <scope>NUCLEOTIDE SEQUENCE [LARGE SCALE GENOMIC DNA]</scope>
    <source>
        <strain evidence="9 10">ZFG47</strain>
    </source>
</reference>
<dbReference type="Gene3D" id="3.50.50.60">
    <property type="entry name" value="FAD/NAD(P)-binding domain"/>
    <property type="match status" value="1"/>
</dbReference>
<comment type="similarity">
    <text evidence="2 6">Belongs to the GMC oxidoreductase family.</text>
</comment>
<dbReference type="PANTHER" id="PTHR11552:SF147">
    <property type="entry name" value="CHOLINE DEHYDROGENASE, MITOCHONDRIAL"/>
    <property type="match status" value="1"/>
</dbReference>
<evidence type="ECO:0000256" key="6">
    <source>
        <dbReference type="RuleBase" id="RU003968"/>
    </source>
</evidence>